<name>A0AAV7S9J4_PLEWA</name>
<organism evidence="2 3">
    <name type="scientific">Pleurodeles waltl</name>
    <name type="common">Iberian ribbed newt</name>
    <dbReference type="NCBI Taxonomy" id="8319"/>
    <lineage>
        <taxon>Eukaryota</taxon>
        <taxon>Metazoa</taxon>
        <taxon>Chordata</taxon>
        <taxon>Craniata</taxon>
        <taxon>Vertebrata</taxon>
        <taxon>Euteleostomi</taxon>
        <taxon>Amphibia</taxon>
        <taxon>Batrachia</taxon>
        <taxon>Caudata</taxon>
        <taxon>Salamandroidea</taxon>
        <taxon>Salamandridae</taxon>
        <taxon>Pleurodelinae</taxon>
        <taxon>Pleurodeles</taxon>
    </lineage>
</organism>
<reference evidence="2" key="1">
    <citation type="journal article" date="2022" name="bioRxiv">
        <title>Sequencing and chromosome-scale assembly of the giantPleurodeles waltlgenome.</title>
        <authorList>
            <person name="Brown T."/>
            <person name="Elewa A."/>
            <person name="Iarovenko S."/>
            <person name="Subramanian E."/>
            <person name="Araus A.J."/>
            <person name="Petzold A."/>
            <person name="Susuki M."/>
            <person name="Suzuki K.-i.T."/>
            <person name="Hayashi T."/>
            <person name="Toyoda A."/>
            <person name="Oliveira C."/>
            <person name="Osipova E."/>
            <person name="Leigh N.D."/>
            <person name="Simon A."/>
            <person name="Yun M.H."/>
        </authorList>
    </citation>
    <scope>NUCLEOTIDE SEQUENCE</scope>
    <source>
        <strain evidence="2">20211129_DDA</strain>
        <tissue evidence="2">Liver</tissue>
    </source>
</reference>
<dbReference type="EMBL" id="JANPWB010000008">
    <property type="protein sequence ID" value="KAJ1161169.1"/>
    <property type="molecule type" value="Genomic_DNA"/>
</dbReference>
<proteinExistence type="predicted"/>
<dbReference type="AlphaFoldDB" id="A0AAV7S9J4"/>
<comment type="caution">
    <text evidence="2">The sequence shown here is derived from an EMBL/GenBank/DDBJ whole genome shotgun (WGS) entry which is preliminary data.</text>
</comment>
<feature type="region of interest" description="Disordered" evidence="1">
    <location>
        <begin position="43"/>
        <end position="72"/>
    </location>
</feature>
<protein>
    <submittedName>
        <fullName evidence="2">Uncharacterized protein</fullName>
    </submittedName>
</protein>
<keyword evidence="3" id="KW-1185">Reference proteome</keyword>
<evidence type="ECO:0000313" key="2">
    <source>
        <dbReference type="EMBL" id="KAJ1161169.1"/>
    </source>
</evidence>
<accession>A0AAV7S9J4</accession>
<evidence type="ECO:0000256" key="1">
    <source>
        <dbReference type="SAM" id="MobiDB-lite"/>
    </source>
</evidence>
<dbReference type="Proteomes" id="UP001066276">
    <property type="component" value="Chromosome 4_2"/>
</dbReference>
<sequence length="173" mass="19298">MMKACHWCGGPYPHQGTCPAQAKGCTSCTKLIHFAKLFWSMPSKKPQRPKSVKTMEELEAHEEKEDMDDDDDVEGAVDMDVVLWGGTSYPTRHREGDSEQTPFQIPTMVVTVAWETVEINEPGELAPADHNKQLVSGVVISMLCPHSVHASMWGCMLRARDTFTTMTRSPGFD</sequence>
<gene>
    <name evidence="2" type="ORF">NDU88_001656</name>
</gene>
<evidence type="ECO:0000313" key="3">
    <source>
        <dbReference type="Proteomes" id="UP001066276"/>
    </source>
</evidence>
<feature type="compositionally biased region" description="Basic and acidic residues" evidence="1">
    <location>
        <begin position="53"/>
        <end position="64"/>
    </location>
</feature>